<name>A0A8S2UQ68_9BILA</name>
<feature type="compositionally biased region" description="Basic residues" evidence="1">
    <location>
        <begin position="41"/>
        <end position="52"/>
    </location>
</feature>
<feature type="non-terminal residue" evidence="3">
    <location>
        <position position="1"/>
    </location>
</feature>
<feature type="compositionally biased region" description="Basic and acidic residues" evidence="1">
    <location>
        <begin position="1"/>
        <end position="18"/>
    </location>
</feature>
<dbReference type="Proteomes" id="UP000682733">
    <property type="component" value="Unassembled WGS sequence"/>
</dbReference>
<dbReference type="EMBL" id="CAJOBA010064770">
    <property type="protein sequence ID" value="CAF4354213.1"/>
    <property type="molecule type" value="Genomic_DNA"/>
</dbReference>
<dbReference type="Proteomes" id="UP000677228">
    <property type="component" value="Unassembled WGS sequence"/>
</dbReference>
<evidence type="ECO:0000313" key="4">
    <source>
        <dbReference type="Proteomes" id="UP000682733"/>
    </source>
</evidence>
<evidence type="ECO:0000313" key="2">
    <source>
        <dbReference type="EMBL" id="CAF1562120.1"/>
    </source>
</evidence>
<feature type="region of interest" description="Disordered" evidence="1">
    <location>
        <begin position="1"/>
        <end position="65"/>
    </location>
</feature>
<comment type="caution">
    <text evidence="3">The sequence shown here is derived from an EMBL/GenBank/DDBJ whole genome shotgun (WGS) entry which is preliminary data.</text>
</comment>
<dbReference type="AlphaFoldDB" id="A0A8S2UQ68"/>
<gene>
    <name evidence="2" type="ORF">OVA965_LOCUS39860</name>
    <name evidence="3" type="ORF">TMI583_LOCUS41236</name>
</gene>
<reference evidence="3" key="1">
    <citation type="submission" date="2021-02" db="EMBL/GenBank/DDBJ databases">
        <authorList>
            <person name="Nowell W R."/>
        </authorList>
    </citation>
    <scope>NUCLEOTIDE SEQUENCE</scope>
</reference>
<sequence>SNIEIETKERELADRLEQESQQASKIANELLEEQENLSTKQQKKRKKKKVKNKQMANNVTATPELRRSEVNIISSPSRTTTNQSDQQNIPIWCDSKYIEENDLDNIQFEHDELVDDRFDNNKEVPKDNLLKEDIKHEDSVVHRQYSQDQFEQILRRFDQMDYRFVNISQKLDDIYEYLSSDRIINAIQHKYFVELPEPFV</sequence>
<evidence type="ECO:0000313" key="3">
    <source>
        <dbReference type="EMBL" id="CAF4354213.1"/>
    </source>
</evidence>
<proteinExistence type="predicted"/>
<accession>A0A8S2UQ68</accession>
<protein>
    <submittedName>
        <fullName evidence="3">Uncharacterized protein</fullName>
    </submittedName>
</protein>
<evidence type="ECO:0000256" key="1">
    <source>
        <dbReference type="SAM" id="MobiDB-lite"/>
    </source>
</evidence>
<organism evidence="3 4">
    <name type="scientific">Didymodactylos carnosus</name>
    <dbReference type="NCBI Taxonomy" id="1234261"/>
    <lineage>
        <taxon>Eukaryota</taxon>
        <taxon>Metazoa</taxon>
        <taxon>Spiralia</taxon>
        <taxon>Gnathifera</taxon>
        <taxon>Rotifera</taxon>
        <taxon>Eurotatoria</taxon>
        <taxon>Bdelloidea</taxon>
        <taxon>Philodinida</taxon>
        <taxon>Philodinidae</taxon>
        <taxon>Didymodactylos</taxon>
    </lineage>
</organism>
<dbReference type="EMBL" id="CAJNOK010042119">
    <property type="protein sequence ID" value="CAF1562120.1"/>
    <property type="molecule type" value="Genomic_DNA"/>
</dbReference>